<dbReference type="EMBL" id="PVEP01000016">
    <property type="protein sequence ID" value="PQV52843.1"/>
    <property type="molecule type" value="Genomic_DNA"/>
</dbReference>
<keyword evidence="3" id="KW-1185">Reference proteome</keyword>
<reference evidence="2 3" key="1">
    <citation type="submission" date="2018-02" db="EMBL/GenBank/DDBJ databases">
        <title>Genomic Encyclopedia of Archaeal and Bacterial Type Strains, Phase II (KMG-II): from individual species to whole genera.</title>
        <authorList>
            <person name="Goeker M."/>
        </authorList>
    </citation>
    <scope>NUCLEOTIDE SEQUENCE [LARGE SCALE GENOMIC DNA]</scope>
    <source>
        <strain evidence="2 3">DSM 18921</strain>
    </source>
</reference>
<protein>
    <submittedName>
        <fullName evidence="2">Putative nucleotide-binding sugar-metabolising enzyme</fullName>
    </submittedName>
</protein>
<feature type="domain" description="Four-carbon acid sugar kinase nucleotide binding" evidence="1">
    <location>
        <begin position="94"/>
        <end position="240"/>
    </location>
</feature>
<dbReference type="Pfam" id="PF17042">
    <property type="entry name" value="NBD_C"/>
    <property type="match status" value="1"/>
</dbReference>
<proteinExistence type="predicted"/>
<accession>A0A2S8RWC3</accession>
<evidence type="ECO:0000313" key="3">
    <source>
        <dbReference type="Proteomes" id="UP000238338"/>
    </source>
</evidence>
<evidence type="ECO:0000313" key="2">
    <source>
        <dbReference type="EMBL" id="PQV52843.1"/>
    </source>
</evidence>
<name>A0A2S8RWC3_9RHOB</name>
<dbReference type="InterPro" id="IPR042213">
    <property type="entry name" value="NBD_C_sf"/>
</dbReference>
<dbReference type="SUPFAM" id="SSF142764">
    <property type="entry name" value="YgbK-like"/>
    <property type="match status" value="1"/>
</dbReference>
<organism evidence="2 3">
    <name type="scientific">Albidovulum denitrificans</name>
    <dbReference type="NCBI Taxonomy" id="404881"/>
    <lineage>
        <taxon>Bacteria</taxon>
        <taxon>Pseudomonadati</taxon>
        <taxon>Pseudomonadota</taxon>
        <taxon>Alphaproteobacteria</taxon>
        <taxon>Rhodobacterales</taxon>
        <taxon>Paracoccaceae</taxon>
        <taxon>Albidovulum</taxon>
    </lineage>
</organism>
<comment type="caution">
    <text evidence="2">The sequence shown here is derived from an EMBL/GenBank/DDBJ whole genome shotgun (WGS) entry which is preliminary data.</text>
</comment>
<sequence length="252" mass="26489">MRIHLAAQGLANLELVPFTMLDDTDAVAKALRKGPVLFDVTSVNDHIKIAAALRATSGRQLLIGASSVAEILTEGCGGPVEAPAPAMPASDNVLIFAGSRSATTQKQVEDARSYCKLPFAPAALRSDALVSSAAALLRQGKPVLVHLSPEADYGLSSDVLATASSVFVKRLLDRVEVGYLGLAGGDTSSRICAELGFASISYLENIDPGVSLCIGTHPEARLNNMRIILKGGQMGGPDLFERFLRRSSMSGR</sequence>
<dbReference type="Proteomes" id="UP000238338">
    <property type="component" value="Unassembled WGS sequence"/>
</dbReference>
<dbReference type="Gene3D" id="3.40.980.20">
    <property type="entry name" value="Four-carbon acid sugar kinase, nucleotide binding domain"/>
    <property type="match status" value="1"/>
</dbReference>
<dbReference type="InterPro" id="IPR031475">
    <property type="entry name" value="NBD_C"/>
</dbReference>
<gene>
    <name evidence="2" type="ORF">LX70_04035</name>
</gene>
<evidence type="ECO:0000259" key="1">
    <source>
        <dbReference type="Pfam" id="PF17042"/>
    </source>
</evidence>
<dbReference type="AlphaFoldDB" id="A0A2S8RWC3"/>